<dbReference type="EMBL" id="LCIY01000011">
    <property type="protein sequence ID" value="KKT67211.1"/>
    <property type="molecule type" value="Genomic_DNA"/>
</dbReference>
<organism evidence="1 2">
    <name type="scientific">Candidatus Woesebacteria bacterium GW2011_GWA2_44_33</name>
    <dbReference type="NCBI Taxonomy" id="1618564"/>
    <lineage>
        <taxon>Bacteria</taxon>
        <taxon>Candidatus Woeseibacteriota</taxon>
    </lineage>
</organism>
<dbReference type="GO" id="GO:0016811">
    <property type="term" value="F:hydrolase activity, acting on carbon-nitrogen (but not peptide) bonds, in linear amides"/>
    <property type="evidence" value="ECO:0007669"/>
    <property type="project" value="TreeGrafter"/>
</dbReference>
<evidence type="ECO:0000313" key="2">
    <source>
        <dbReference type="Proteomes" id="UP000034826"/>
    </source>
</evidence>
<dbReference type="InterPro" id="IPR024078">
    <property type="entry name" value="LmbE-like_dom_sf"/>
</dbReference>
<accession>A0A0G1J6F9</accession>
<dbReference type="InterPro" id="IPR003737">
    <property type="entry name" value="GlcNAc_PI_deacetylase-related"/>
</dbReference>
<name>A0A0G1J6F9_9BACT</name>
<comment type="caution">
    <text evidence="1">The sequence shown here is derived from an EMBL/GenBank/DDBJ whole genome shotgun (WGS) entry which is preliminary data.</text>
</comment>
<evidence type="ECO:0000313" key="1">
    <source>
        <dbReference type="EMBL" id="KKT67211.1"/>
    </source>
</evidence>
<dbReference type="Pfam" id="PF02585">
    <property type="entry name" value="PIG-L"/>
    <property type="match status" value="1"/>
</dbReference>
<dbReference type="Proteomes" id="UP000034826">
    <property type="component" value="Unassembled WGS sequence"/>
</dbReference>
<dbReference type="Gene3D" id="3.40.50.10320">
    <property type="entry name" value="LmbE-like"/>
    <property type="match status" value="1"/>
</dbReference>
<proteinExistence type="predicted"/>
<dbReference type="AlphaFoldDB" id="A0A0G1J6F9"/>
<dbReference type="PANTHER" id="PTHR12993:SF11">
    <property type="entry name" value="N-ACETYLGLUCOSAMINYL-PHOSPHATIDYLINOSITOL DE-N-ACETYLASE"/>
    <property type="match status" value="1"/>
</dbReference>
<gene>
    <name evidence="1" type="ORF">UW60_C0011G0011</name>
</gene>
<protein>
    <submittedName>
        <fullName evidence="1">N-acetylglucosaminyl phosphatidylinositol deacetylase</fullName>
    </submittedName>
</protein>
<dbReference type="SUPFAM" id="SSF102588">
    <property type="entry name" value="LmbE-like"/>
    <property type="match status" value="1"/>
</dbReference>
<sequence length="265" mass="31119">METVRPLRPKVESRDPQQIFIICCQMKSIDEALEKISNKKLLVVFPHPDDESVMAGGIIQRAIKMGFEVTVLTLTEGDRGKIYVNGKGRSTAEIRRQEMAEAMSRLGVTDWIMWKFPDGRLRKRRTWRERLKVFIHETKPGVIVSYDLSGVSGHPDHIVVALEIRQILKRIPDVYLLWVSFEGEMRKKVADMRVNKYLNQPEYVLDLSFSEAVRKWRSVFTHKSQNLKGFLGSSWWVLVITARKEWFSEPDREQKYPYRYIKFEV</sequence>
<dbReference type="PANTHER" id="PTHR12993">
    <property type="entry name" value="N-ACETYLGLUCOSAMINYL-PHOSPHATIDYLINOSITOL DE-N-ACETYLASE-RELATED"/>
    <property type="match status" value="1"/>
</dbReference>
<reference evidence="1 2" key="1">
    <citation type="journal article" date="2015" name="Nature">
        <title>rRNA introns, odd ribosomes, and small enigmatic genomes across a large radiation of phyla.</title>
        <authorList>
            <person name="Brown C.T."/>
            <person name="Hug L.A."/>
            <person name="Thomas B.C."/>
            <person name="Sharon I."/>
            <person name="Castelle C.J."/>
            <person name="Singh A."/>
            <person name="Wilkins M.J."/>
            <person name="Williams K.H."/>
            <person name="Banfield J.F."/>
        </authorList>
    </citation>
    <scope>NUCLEOTIDE SEQUENCE [LARGE SCALE GENOMIC DNA]</scope>
</reference>